<keyword evidence="4" id="KW-0862">Zinc</keyword>
<dbReference type="Pfam" id="PF00753">
    <property type="entry name" value="Lactamase_B"/>
    <property type="match status" value="1"/>
</dbReference>
<sequence length="303" mass="33476">MGNKMASLVASYTGFAGNLVHLPAIEQLSPRIIRILGCNPSPMTLQGTNTYLVGTGKSRILIDTGSGGSGEYIAHLKEVLTNNQTTIQEILVTHWHPDHVGGILDVVKGLGDAGNVRISKLPQEGVSEEIGGHTAAHKYNFLKDGDEITTEGATLKVYHTPGHTTDHMVLYLKEENAVFSGDCILGQGTAVFEDLFTYMKSLQAILNLSPHLIYPGHGPVIQEAVSKITEYIEHRNLREKQILEALEKDPNDAVTAMDIVKKVYTDTPWHLHRAAENNVNHHLTKLEKEGRVCKYLNYELKWP</sequence>
<dbReference type="SMART" id="SM00849">
    <property type="entry name" value="Lactamase_B"/>
    <property type="match status" value="1"/>
</dbReference>
<dbReference type="Pfam" id="PF17778">
    <property type="entry name" value="WHD_BLACT"/>
    <property type="match status" value="1"/>
</dbReference>
<dbReference type="InterPro" id="IPR050662">
    <property type="entry name" value="Sec-metab_biosynth-thioest"/>
</dbReference>
<evidence type="ECO:0000313" key="6">
    <source>
        <dbReference type="EMBL" id="CAH3015695.1"/>
    </source>
</evidence>
<evidence type="ECO:0000256" key="3">
    <source>
        <dbReference type="ARBA" id="ARBA00022801"/>
    </source>
</evidence>
<keyword evidence="3" id="KW-0378">Hydrolase</keyword>
<dbReference type="InterPro" id="IPR047921">
    <property type="entry name" value="LACTB2-like_MBL-fold"/>
</dbReference>
<evidence type="ECO:0000313" key="7">
    <source>
        <dbReference type="Proteomes" id="UP001159427"/>
    </source>
</evidence>
<evidence type="ECO:0000259" key="5">
    <source>
        <dbReference type="SMART" id="SM00849"/>
    </source>
</evidence>
<dbReference type="InterPro" id="IPR001279">
    <property type="entry name" value="Metallo-B-lactamas"/>
</dbReference>
<evidence type="ECO:0000256" key="2">
    <source>
        <dbReference type="ARBA" id="ARBA00022723"/>
    </source>
</evidence>
<dbReference type="Gene3D" id="3.60.15.10">
    <property type="entry name" value="Ribonuclease Z/Hydroxyacylglutathione hydrolase-like"/>
    <property type="match status" value="1"/>
</dbReference>
<dbReference type="CDD" id="cd07722">
    <property type="entry name" value="LACTB2-like_MBL-fold"/>
    <property type="match status" value="1"/>
</dbReference>
<dbReference type="InterPro" id="IPR036388">
    <property type="entry name" value="WH-like_DNA-bd_sf"/>
</dbReference>
<dbReference type="InterPro" id="IPR036866">
    <property type="entry name" value="RibonucZ/Hydroxyglut_hydro"/>
</dbReference>
<protein>
    <recommendedName>
        <fullName evidence="5">Metallo-beta-lactamase domain-containing protein</fullName>
    </recommendedName>
</protein>
<dbReference type="PANTHER" id="PTHR23131">
    <property type="entry name" value="ENDORIBONUCLEASE LACTB2"/>
    <property type="match status" value="1"/>
</dbReference>
<dbReference type="SUPFAM" id="SSF56281">
    <property type="entry name" value="Metallo-hydrolase/oxidoreductase"/>
    <property type="match status" value="1"/>
</dbReference>
<gene>
    <name evidence="6" type="ORF">PEVE_00020048</name>
</gene>
<dbReference type="PANTHER" id="PTHR23131:SF0">
    <property type="entry name" value="ENDORIBONUCLEASE LACTB2"/>
    <property type="match status" value="1"/>
</dbReference>
<evidence type="ECO:0000256" key="1">
    <source>
        <dbReference type="ARBA" id="ARBA00006759"/>
    </source>
</evidence>
<comment type="caution">
    <text evidence="6">The sequence shown here is derived from an EMBL/GenBank/DDBJ whole genome shotgun (WGS) entry which is preliminary data.</text>
</comment>
<dbReference type="Proteomes" id="UP001159427">
    <property type="component" value="Unassembled WGS sequence"/>
</dbReference>
<feature type="domain" description="Metallo-beta-lactamase" evidence="5">
    <location>
        <begin position="47"/>
        <end position="217"/>
    </location>
</feature>
<dbReference type="Gene3D" id="1.10.10.10">
    <property type="entry name" value="Winged helix-like DNA-binding domain superfamily/Winged helix DNA-binding domain"/>
    <property type="match status" value="1"/>
</dbReference>
<accession>A0ABN8LHN0</accession>
<dbReference type="EMBL" id="CALNXI010000027">
    <property type="protein sequence ID" value="CAH3015695.1"/>
    <property type="molecule type" value="Genomic_DNA"/>
</dbReference>
<reference evidence="6 7" key="1">
    <citation type="submission" date="2022-05" db="EMBL/GenBank/DDBJ databases">
        <authorList>
            <consortium name="Genoscope - CEA"/>
            <person name="William W."/>
        </authorList>
    </citation>
    <scope>NUCLEOTIDE SEQUENCE [LARGE SCALE GENOMIC DNA]</scope>
</reference>
<name>A0ABN8LHN0_9CNID</name>
<comment type="similarity">
    <text evidence="1">Belongs to the metallo-beta-lactamase superfamily. Glyoxalase II family.</text>
</comment>
<evidence type="ECO:0000256" key="4">
    <source>
        <dbReference type="ARBA" id="ARBA00022833"/>
    </source>
</evidence>
<dbReference type="InterPro" id="IPR041516">
    <property type="entry name" value="LACTB2_WH"/>
</dbReference>
<keyword evidence="2" id="KW-0479">Metal-binding</keyword>
<keyword evidence="7" id="KW-1185">Reference proteome</keyword>
<proteinExistence type="inferred from homology"/>
<organism evidence="6 7">
    <name type="scientific">Porites evermanni</name>
    <dbReference type="NCBI Taxonomy" id="104178"/>
    <lineage>
        <taxon>Eukaryota</taxon>
        <taxon>Metazoa</taxon>
        <taxon>Cnidaria</taxon>
        <taxon>Anthozoa</taxon>
        <taxon>Hexacorallia</taxon>
        <taxon>Scleractinia</taxon>
        <taxon>Fungiina</taxon>
        <taxon>Poritidae</taxon>
        <taxon>Porites</taxon>
    </lineage>
</organism>